<dbReference type="AlphaFoldDB" id="A0A0D2NWP1"/>
<accession>A0A0D2NWP1</accession>
<evidence type="ECO:0000313" key="1">
    <source>
        <dbReference type="EMBL" id="KJA12970.1"/>
    </source>
</evidence>
<sequence length="111" mass="11830">MCTDSSNIFDNFNTLHCSPRINPVIMAAADILTDGNHDLRVLWIPTSENTVADTLSHGDFGHAAAAAPGLSLSTFQPPQVMIVDCSHIMACYILLSCSPSLGTSELIIPIC</sequence>
<keyword evidence="2" id="KW-1185">Reference proteome</keyword>
<dbReference type="STRING" id="945553.A0A0D2NWP1"/>
<reference evidence="2" key="1">
    <citation type="submission" date="2014-04" db="EMBL/GenBank/DDBJ databases">
        <title>Evolutionary Origins and Diversification of the Mycorrhizal Mutualists.</title>
        <authorList>
            <consortium name="DOE Joint Genome Institute"/>
            <consortium name="Mycorrhizal Genomics Consortium"/>
            <person name="Kohler A."/>
            <person name="Kuo A."/>
            <person name="Nagy L.G."/>
            <person name="Floudas D."/>
            <person name="Copeland A."/>
            <person name="Barry K.W."/>
            <person name="Cichocki N."/>
            <person name="Veneault-Fourrey C."/>
            <person name="LaButti K."/>
            <person name="Lindquist E.A."/>
            <person name="Lipzen A."/>
            <person name="Lundell T."/>
            <person name="Morin E."/>
            <person name="Murat C."/>
            <person name="Riley R."/>
            <person name="Ohm R."/>
            <person name="Sun H."/>
            <person name="Tunlid A."/>
            <person name="Henrissat B."/>
            <person name="Grigoriev I.V."/>
            <person name="Hibbett D.S."/>
            <person name="Martin F."/>
        </authorList>
    </citation>
    <scope>NUCLEOTIDE SEQUENCE [LARGE SCALE GENOMIC DNA]</scope>
    <source>
        <strain evidence="2">FD-334 SS-4</strain>
    </source>
</reference>
<evidence type="ECO:0000313" key="2">
    <source>
        <dbReference type="Proteomes" id="UP000054270"/>
    </source>
</evidence>
<name>A0A0D2NWP1_HYPSF</name>
<gene>
    <name evidence="1" type="ORF">HYPSUDRAFT_1083927</name>
</gene>
<organism evidence="1 2">
    <name type="scientific">Hypholoma sublateritium (strain FD-334 SS-4)</name>
    <dbReference type="NCBI Taxonomy" id="945553"/>
    <lineage>
        <taxon>Eukaryota</taxon>
        <taxon>Fungi</taxon>
        <taxon>Dikarya</taxon>
        <taxon>Basidiomycota</taxon>
        <taxon>Agaricomycotina</taxon>
        <taxon>Agaricomycetes</taxon>
        <taxon>Agaricomycetidae</taxon>
        <taxon>Agaricales</taxon>
        <taxon>Agaricineae</taxon>
        <taxon>Strophariaceae</taxon>
        <taxon>Hypholoma</taxon>
    </lineage>
</organism>
<dbReference type="Proteomes" id="UP000054270">
    <property type="component" value="Unassembled WGS sequence"/>
</dbReference>
<proteinExistence type="predicted"/>
<dbReference type="EMBL" id="KN817819">
    <property type="protein sequence ID" value="KJA12970.1"/>
    <property type="molecule type" value="Genomic_DNA"/>
</dbReference>
<dbReference type="OrthoDB" id="3249498at2759"/>
<protein>
    <submittedName>
        <fullName evidence="1">Uncharacterized protein</fullName>
    </submittedName>
</protein>